<feature type="domain" description="HTH marR-type" evidence="4">
    <location>
        <begin position="39"/>
        <end position="168"/>
    </location>
</feature>
<evidence type="ECO:0000256" key="2">
    <source>
        <dbReference type="ARBA" id="ARBA00023125"/>
    </source>
</evidence>
<protein>
    <submittedName>
        <fullName evidence="5">Transcriptional regulator, MarR family</fullName>
    </submittedName>
</protein>
<dbReference type="HOGENOM" id="CLU_083287_4_1_5"/>
<keyword evidence="6" id="KW-1185">Reference proteome</keyword>
<sequence length="168" mass="18704">MALAFRGYVQLYVMVNSIMRGCEPAAAVVESRDMRNPLENYVGFHLVRTANLGLKILNEGYGDLGIRHVDAAIMLVIGANPGITQSSIGRMLRIQRSNMVPIITRLSDRGWIERKAGRGKMIGIFLSEAGVEILPRIRAVSEQAEVHLREPIGEQAYDRLLETLCRIS</sequence>
<organism evidence="5 6">
    <name type="scientific">Novosphingobium aromaticivorans (strain ATCC 700278 / DSM 12444 / CCUG 56034 / CIP 105152 / NBRC 16084 / F199)</name>
    <dbReference type="NCBI Taxonomy" id="279238"/>
    <lineage>
        <taxon>Bacteria</taxon>
        <taxon>Pseudomonadati</taxon>
        <taxon>Pseudomonadota</taxon>
        <taxon>Alphaproteobacteria</taxon>
        <taxon>Sphingomonadales</taxon>
        <taxon>Sphingomonadaceae</taxon>
        <taxon>Novosphingobium</taxon>
    </lineage>
</organism>
<keyword evidence="1" id="KW-0805">Transcription regulation</keyword>
<evidence type="ECO:0000259" key="4">
    <source>
        <dbReference type="PROSITE" id="PS50995"/>
    </source>
</evidence>
<keyword evidence="2" id="KW-0238">DNA-binding</keyword>
<dbReference type="InterPro" id="IPR000835">
    <property type="entry name" value="HTH_MarR-typ"/>
</dbReference>
<gene>
    <name evidence="5" type="ordered locus">Saro_3454</name>
</gene>
<dbReference type="EMBL" id="CP000677">
    <property type="protein sequence ID" value="ABP64314.1"/>
    <property type="molecule type" value="Genomic_DNA"/>
</dbReference>
<dbReference type="GO" id="GO:0003700">
    <property type="term" value="F:DNA-binding transcription factor activity"/>
    <property type="evidence" value="ECO:0007669"/>
    <property type="project" value="InterPro"/>
</dbReference>
<reference evidence="5 6" key="1">
    <citation type="submission" date="2007-04" db="EMBL/GenBank/DDBJ databases">
        <title>Complete sequence of plasmid pNL2 of Novosphingobium aromaticivorans DSM 12444.</title>
        <authorList>
            <consortium name="US DOE Joint Genome Institute"/>
            <person name="Copeland A."/>
            <person name="Lucas S."/>
            <person name="Lapidus A."/>
            <person name="Barry K."/>
            <person name="Detter J.C."/>
            <person name="Glavina del Rio T."/>
            <person name="Hammon N."/>
            <person name="Israni S."/>
            <person name="Dalin E."/>
            <person name="Tice H."/>
            <person name="Pitluck S."/>
            <person name="Chertkov O."/>
            <person name="Han C."/>
            <person name="Thomson S."/>
            <person name="Schmutz J."/>
            <person name="Larimer F."/>
            <person name="Land M."/>
            <person name="Kyrpides N."/>
            <person name="Ivanova N."/>
            <person name="Fredrickson J."/>
            <person name="Romine M.F."/>
            <person name="Richardson P."/>
        </authorList>
    </citation>
    <scope>NUCLEOTIDE SEQUENCE [LARGE SCALE GENOMIC DNA]</scope>
    <source>
        <strain evidence="6">ATCC 700278 / DSM 12444 / CCUG 56034 / CIP 105152 / NBRC 16084 / F199</strain>
        <plasmid evidence="5 6">pNL2</plasmid>
    </source>
</reference>
<dbReference type="PROSITE" id="PS50995">
    <property type="entry name" value="HTH_MARR_2"/>
    <property type="match status" value="1"/>
</dbReference>
<dbReference type="eggNOG" id="COG1846">
    <property type="taxonomic scope" value="Bacteria"/>
</dbReference>
<geneLocation type="plasmid" evidence="5 6">
    <name>pNL2</name>
</geneLocation>
<evidence type="ECO:0000256" key="1">
    <source>
        <dbReference type="ARBA" id="ARBA00023015"/>
    </source>
</evidence>
<evidence type="ECO:0000256" key="3">
    <source>
        <dbReference type="ARBA" id="ARBA00023163"/>
    </source>
</evidence>
<proteinExistence type="predicted"/>
<dbReference type="SMART" id="SM00347">
    <property type="entry name" value="HTH_MARR"/>
    <property type="match status" value="1"/>
</dbReference>
<dbReference type="InterPro" id="IPR036388">
    <property type="entry name" value="WH-like_DNA-bd_sf"/>
</dbReference>
<keyword evidence="5" id="KW-0614">Plasmid</keyword>
<dbReference type="SUPFAM" id="SSF46785">
    <property type="entry name" value="Winged helix' DNA-binding domain"/>
    <property type="match status" value="1"/>
</dbReference>
<dbReference type="Pfam" id="PF12802">
    <property type="entry name" value="MarR_2"/>
    <property type="match status" value="1"/>
</dbReference>
<evidence type="ECO:0000313" key="5">
    <source>
        <dbReference type="EMBL" id="ABP64314.1"/>
    </source>
</evidence>
<dbReference type="KEGG" id="nar:Saro_3454"/>
<evidence type="ECO:0000313" key="6">
    <source>
        <dbReference type="Proteomes" id="UP000009134"/>
    </source>
</evidence>
<name>A4XEF3_NOVAD</name>
<keyword evidence="3" id="KW-0804">Transcription</keyword>
<dbReference type="AlphaFoldDB" id="A4XEF3"/>
<dbReference type="GO" id="GO:0003677">
    <property type="term" value="F:DNA binding"/>
    <property type="evidence" value="ECO:0007669"/>
    <property type="project" value="UniProtKB-KW"/>
</dbReference>
<dbReference type="Gene3D" id="1.10.10.10">
    <property type="entry name" value="Winged helix-like DNA-binding domain superfamily/Winged helix DNA-binding domain"/>
    <property type="match status" value="1"/>
</dbReference>
<dbReference type="Proteomes" id="UP000009134">
    <property type="component" value="Plasmid pNL2"/>
</dbReference>
<dbReference type="PANTHER" id="PTHR42756:SF1">
    <property type="entry name" value="TRANSCRIPTIONAL REPRESSOR OF EMRAB OPERON"/>
    <property type="match status" value="1"/>
</dbReference>
<dbReference type="InterPro" id="IPR036390">
    <property type="entry name" value="WH_DNA-bd_sf"/>
</dbReference>
<accession>A4XEF3</accession>
<dbReference type="PANTHER" id="PTHR42756">
    <property type="entry name" value="TRANSCRIPTIONAL REGULATOR, MARR"/>
    <property type="match status" value="1"/>
</dbReference>